<organism evidence="1 2">
    <name type="scientific">Daphnia pulex</name>
    <name type="common">Water flea</name>
    <dbReference type="NCBI Taxonomy" id="6669"/>
    <lineage>
        <taxon>Eukaryota</taxon>
        <taxon>Metazoa</taxon>
        <taxon>Ecdysozoa</taxon>
        <taxon>Arthropoda</taxon>
        <taxon>Crustacea</taxon>
        <taxon>Branchiopoda</taxon>
        <taxon>Diplostraca</taxon>
        <taxon>Cladocera</taxon>
        <taxon>Anomopoda</taxon>
        <taxon>Daphniidae</taxon>
        <taxon>Daphnia</taxon>
    </lineage>
</organism>
<evidence type="ECO:0000313" key="2">
    <source>
        <dbReference type="Proteomes" id="UP000000305"/>
    </source>
</evidence>
<keyword evidence="2" id="KW-1185">Reference proteome</keyword>
<dbReference type="Proteomes" id="UP000000305">
    <property type="component" value="Unassembled WGS sequence"/>
</dbReference>
<dbReference type="KEGG" id="dpx:DAPPUDRAFT_111382"/>
<dbReference type="AlphaFoldDB" id="E9H903"/>
<sequence>MSVECAMDAYVRKTTIANKIKTNRLIIAKHRDNILKLDSNLMIPLDKLVNHDITKTRKEERNQFDKCFCQYCDDLEMFMTTTRLHNHFHVLHSTRFGETMSKYYEKADSLTDDNILSAIELMTPNLIGEDEFAVFLKDDMEKFGELLNANKTDDSFLDGLIEPLLPLVLSPNLTNNAEPMDAIEFIEIDDSFLDGLIEHLLPLVLSHNLANNAEPMEAVELTEIDDSSLDGSIEPLLPLVLSSHLANNSKFMEAIEEAGSFKIHECDYEFLGNIAKYQPDILISATTALLIVHEQEKFEETRLRILTASFKCTKCWVIMAPSVISSSKPPEQWHSLNGLTRFYEKKDHKKEETQFLLKPRTALNYQQVAFIVKDVALDEIQQETESNLQPLSAEAKNLLPFPQWNAVTAPLIAQHFDARLPVEMLCNQIPTIRQSIKMLRNYHYTSLYLLEEMNIEEQESSIEDMEANSLFGQLKHTQPWDLETVSLEECGLRKVPSFKKRAKLEIDYGRNRQAFKRQSASSRHVVLSFP</sequence>
<dbReference type="HOGENOM" id="CLU_514155_0_0_1"/>
<gene>
    <name evidence="1" type="ORF">DAPPUDRAFT_111382</name>
</gene>
<reference evidence="1 2" key="1">
    <citation type="journal article" date="2011" name="Science">
        <title>The ecoresponsive genome of Daphnia pulex.</title>
        <authorList>
            <person name="Colbourne J.K."/>
            <person name="Pfrender M.E."/>
            <person name="Gilbert D."/>
            <person name="Thomas W.K."/>
            <person name="Tucker A."/>
            <person name="Oakley T.H."/>
            <person name="Tokishita S."/>
            <person name="Aerts A."/>
            <person name="Arnold G.J."/>
            <person name="Basu M.K."/>
            <person name="Bauer D.J."/>
            <person name="Caceres C.E."/>
            <person name="Carmel L."/>
            <person name="Casola C."/>
            <person name="Choi J.H."/>
            <person name="Detter J.C."/>
            <person name="Dong Q."/>
            <person name="Dusheyko S."/>
            <person name="Eads B.D."/>
            <person name="Frohlich T."/>
            <person name="Geiler-Samerotte K.A."/>
            <person name="Gerlach D."/>
            <person name="Hatcher P."/>
            <person name="Jogdeo S."/>
            <person name="Krijgsveld J."/>
            <person name="Kriventseva E.V."/>
            <person name="Kultz D."/>
            <person name="Laforsch C."/>
            <person name="Lindquist E."/>
            <person name="Lopez J."/>
            <person name="Manak J.R."/>
            <person name="Muller J."/>
            <person name="Pangilinan J."/>
            <person name="Patwardhan R.P."/>
            <person name="Pitluck S."/>
            <person name="Pritham E.J."/>
            <person name="Rechtsteiner A."/>
            <person name="Rho M."/>
            <person name="Rogozin I.B."/>
            <person name="Sakarya O."/>
            <person name="Salamov A."/>
            <person name="Schaack S."/>
            <person name="Shapiro H."/>
            <person name="Shiga Y."/>
            <person name="Skalitzky C."/>
            <person name="Smith Z."/>
            <person name="Souvorov A."/>
            <person name="Sung W."/>
            <person name="Tang Z."/>
            <person name="Tsuchiya D."/>
            <person name="Tu H."/>
            <person name="Vos H."/>
            <person name="Wang M."/>
            <person name="Wolf Y.I."/>
            <person name="Yamagata H."/>
            <person name="Yamada T."/>
            <person name="Ye Y."/>
            <person name="Shaw J.R."/>
            <person name="Andrews J."/>
            <person name="Crease T.J."/>
            <person name="Tang H."/>
            <person name="Lucas S.M."/>
            <person name="Robertson H.M."/>
            <person name="Bork P."/>
            <person name="Koonin E.V."/>
            <person name="Zdobnov E.M."/>
            <person name="Grigoriev I.V."/>
            <person name="Lynch M."/>
            <person name="Boore J.L."/>
        </authorList>
    </citation>
    <scope>NUCLEOTIDE SEQUENCE [LARGE SCALE GENOMIC DNA]</scope>
</reference>
<protein>
    <submittedName>
        <fullName evidence="1">Uncharacterized protein</fullName>
    </submittedName>
</protein>
<dbReference type="InParanoid" id="E9H903"/>
<dbReference type="EMBL" id="GL732607">
    <property type="protein sequence ID" value="EFX71779.1"/>
    <property type="molecule type" value="Genomic_DNA"/>
</dbReference>
<name>E9H903_DAPPU</name>
<proteinExistence type="predicted"/>
<accession>E9H903</accession>
<evidence type="ECO:0000313" key="1">
    <source>
        <dbReference type="EMBL" id="EFX71779.1"/>
    </source>
</evidence>